<dbReference type="Gramene" id="TVU45529">
    <property type="protein sequence ID" value="TVU45529"/>
    <property type="gene ID" value="EJB05_05018"/>
</dbReference>
<keyword evidence="2" id="KW-1185">Reference proteome</keyword>
<reference evidence="1 2" key="1">
    <citation type="journal article" date="2019" name="Sci. Rep.">
        <title>A high-quality genome of Eragrostis curvula grass provides insights into Poaceae evolution and supports new strategies to enhance forage quality.</title>
        <authorList>
            <person name="Carballo J."/>
            <person name="Santos B.A.C.M."/>
            <person name="Zappacosta D."/>
            <person name="Garbus I."/>
            <person name="Selva J.P."/>
            <person name="Gallo C.A."/>
            <person name="Diaz A."/>
            <person name="Albertini E."/>
            <person name="Caccamo M."/>
            <person name="Echenique V."/>
        </authorList>
    </citation>
    <scope>NUCLEOTIDE SEQUENCE [LARGE SCALE GENOMIC DNA]</scope>
    <source>
        <strain evidence="2">cv. Victoria</strain>
        <tissue evidence="1">Leaf</tissue>
    </source>
</reference>
<sequence length="244" mass="26991">MQTERTLYLPQVEETAKFYEPRRASPHRRRGAHMEMLLGMPLPVSPSPFGPSTDVFGYNSMYGNLAGPFRFLSCGSRFSRSTLLSISSSRSLNRSNAASALASDVHSDVLRWPRYTSSEECLDNTSSSETPMMVCIWLVTVWMKASSGSLFSSLYSFVPRSGMRRRLTVGRFGRYPAYEYCPKLTAACSADAIQMMVVQDLVSSWTVSILGHQFLSLRSPCPTSRTSFHHACSSASPCSTSSLG</sequence>
<dbReference type="AlphaFoldDB" id="A0A5J9WB12"/>
<protein>
    <submittedName>
        <fullName evidence="1">Uncharacterized protein</fullName>
    </submittedName>
</protein>
<feature type="non-terminal residue" evidence="1">
    <location>
        <position position="1"/>
    </location>
</feature>
<dbReference type="Proteomes" id="UP000324897">
    <property type="component" value="Chromosome 5"/>
</dbReference>
<comment type="caution">
    <text evidence="1">The sequence shown here is derived from an EMBL/GenBank/DDBJ whole genome shotgun (WGS) entry which is preliminary data.</text>
</comment>
<dbReference type="OrthoDB" id="984245at2759"/>
<gene>
    <name evidence="1" type="ORF">EJB05_05018</name>
</gene>
<evidence type="ECO:0000313" key="1">
    <source>
        <dbReference type="EMBL" id="TVU45529.1"/>
    </source>
</evidence>
<evidence type="ECO:0000313" key="2">
    <source>
        <dbReference type="Proteomes" id="UP000324897"/>
    </source>
</evidence>
<proteinExistence type="predicted"/>
<accession>A0A5J9WB12</accession>
<dbReference type="EMBL" id="RWGY01000004">
    <property type="protein sequence ID" value="TVU45529.1"/>
    <property type="molecule type" value="Genomic_DNA"/>
</dbReference>
<name>A0A5J9WB12_9POAL</name>
<organism evidence="1 2">
    <name type="scientific">Eragrostis curvula</name>
    <name type="common">weeping love grass</name>
    <dbReference type="NCBI Taxonomy" id="38414"/>
    <lineage>
        <taxon>Eukaryota</taxon>
        <taxon>Viridiplantae</taxon>
        <taxon>Streptophyta</taxon>
        <taxon>Embryophyta</taxon>
        <taxon>Tracheophyta</taxon>
        <taxon>Spermatophyta</taxon>
        <taxon>Magnoliopsida</taxon>
        <taxon>Liliopsida</taxon>
        <taxon>Poales</taxon>
        <taxon>Poaceae</taxon>
        <taxon>PACMAD clade</taxon>
        <taxon>Chloridoideae</taxon>
        <taxon>Eragrostideae</taxon>
        <taxon>Eragrostidinae</taxon>
        <taxon>Eragrostis</taxon>
    </lineage>
</organism>